<accession>A0A829QJM6</accession>
<evidence type="ECO:0000313" key="1">
    <source>
        <dbReference type="EMBL" id="EUA63037.1"/>
    </source>
</evidence>
<protein>
    <submittedName>
        <fullName evidence="1">Uncharacterized protein</fullName>
    </submittedName>
</protein>
<proteinExistence type="predicted"/>
<name>A0A829QJM6_9MYCO</name>
<evidence type="ECO:0000313" key="2">
    <source>
        <dbReference type="Proteomes" id="UP000021210"/>
    </source>
</evidence>
<dbReference type="Proteomes" id="UP000021210">
    <property type="component" value="Unassembled WGS sequence"/>
</dbReference>
<dbReference type="EMBL" id="JAOH01000002">
    <property type="protein sequence ID" value="EUA63037.1"/>
    <property type="molecule type" value="Genomic_DNA"/>
</dbReference>
<comment type="caution">
    <text evidence="1">The sequence shown here is derived from an EMBL/GenBank/DDBJ whole genome shotgun (WGS) entry which is preliminary data.</text>
</comment>
<sequence>MAHVTEVLDDRMIGKVAVPQLMDGIEVDDEEVELRRAIGCLLFCLESRTACIVARATDNLGIAG</sequence>
<reference evidence="1 2" key="1">
    <citation type="submission" date="2013-12" db="EMBL/GenBank/DDBJ databases">
        <authorList>
            <person name="Zelazny A."/>
            <person name="Olivier K."/>
            <person name="Holland S."/>
            <person name="Lenaerts A."/>
            <person name="Ordway D."/>
            <person name="DeGroote M.A."/>
            <person name="Parker T."/>
            <person name="Sizemore C."/>
            <person name="Tallon L.J."/>
            <person name="Sadzewicz L.K."/>
            <person name="Sengamalay N."/>
            <person name="Fraser C.M."/>
            <person name="Hine E."/>
            <person name="Shefchek K.A."/>
            <person name="Das S.P."/>
            <person name="Tettelin H."/>
        </authorList>
    </citation>
    <scope>NUCLEOTIDE SEQUENCE [LARGE SCALE GENOMIC DNA]</scope>
    <source>
        <strain evidence="1 2">1948</strain>
    </source>
</reference>
<dbReference type="AlphaFoldDB" id="A0A829QJM6"/>
<gene>
    <name evidence="1" type="ORF">I542_3192</name>
</gene>
<organism evidence="1 2">
    <name type="scientific">Mycobacteroides abscessus 1948</name>
    <dbReference type="NCBI Taxonomy" id="1299323"/>
    <lineage>
        <taxon>Bacteria</taxon>
        <taxon>Bacillati</taxon>
        <taxon>Actinomycetota</taxon>
        <taxon>Actinomycetes</taxon>
        <taxon>Mycobacteriales</taxon>
        <taxon>Mycobacteriaceae</taxon>
        <taxon>Mycobacteroides</taxon>
        <taxon>Mycobacteroides abscessus</taxon>
    </lineage>
</organism>